<sequence length="269" mass="28090">MNLEGSVAIVTGAGGGIGAALCRRFVEQGARVVATDLDEGRLKSEVEAIAADHPGTIEALAGDCSDVEHIRATIALAESAFGPVDLYAANAGVGLGENLDATPSDWQTSIDVNVMAHVRAAELLVPGWLERGSGHFLSTASAAGLLTQIGSATYSVTKHAAVAFAEWLSVTYGSRGIGVSCLCPMGVNTAMLNSGADSDSEAARQGAKAVTQAGLVLEALEVADIVVASLATDEFLILPHPDVLEFYRRKASDYDRWLRGMRRYQDSLA</sequence>
<evidence type="ECO:0000313" key="3">
    <source>
        <dbReference type="EMBL" id="SKB07434.1"/>
    </source>
</evidence>
<reference evidence="4" key="1">
    <citation type="submission" date="2017-02" db="EMBL/GenBank/DDBJ databases">
        <authorList>
            <person name="Varghese N."/>
            <person name="Submissions S."/>
        </authorList>
    </citation>
    <scope>NUCLEOTIDE SEQUENCE [LARGE SCALE GENOMIC DNA]</scope>
    <source>
        <strain evidence="4">9H-4</strain>
    </source>
</reference>
<dbReference type="Proteomes" id="UP000191040">
    <property type="component" value="Chromosome I"/>
</dbReference>
<protein>
    <submittedName>
        <fullName evidence="3">NADP-dependent 3-hydroxy acid dehydrogenase YdfG</fullName>
    </submittedName>
</protein>
<dbReference type="SUPFAM" id="SSF51735">
    <property type="entry name" value="NAD(P)-binding Rossmann-fold domains"/>
    <property type="match status" value="1"/>
</dbReference>
<dbReference type="PANTHER" id="PTHR43669">
    <property type="entry name" value="5-KETO-D-GLUCONATE 5-REDUCTASE"/>
    <property type="match status" value="1"/>
</dbReference>
<dbReference type="RefSeq" id="WP_078699744.1">
    <property type="nucleotide sequence ID" value="NZ_LT796768.1"/>
</dbReference>
<dbReference type="OrthoDB" id="210852at2"/>
<evidence type="ECO:0000256" key="1">
    <source>
        <dbReference type="ARBA" id="ARBA00006484"/>
    </source>
</evidence>
<dbReference type="GO" id="GO:0016491">
    <property type="term" value="F:oxidoreductase activity"/>
    <property type="evidence" value="ECO:0007669"/>
    <property type="project" value="UniProtKB-KW"/>
</dbReference>
<dbReference type="InterPro" id="IPR020904">
    <property type="entry name" value="Sc_DH/Rdtase_CS"/>
</dbReference>
<dbReference type="InterPro" id="IPR002347">
    <property type="entry name" value="SDR_fam"/>
</dbReference>
<dbReference type="STRING" id="1736691.SAMN06295964_1692"/>
<name>A0A1T4Z081_9ACTN</name>
<dbReference type="PANTHER" id="PTHR43669:SF3">
    <property type="entry name" value="ALCOHOL DEHYDROGENASE, PUTATIVE (AFU_ORTHOLOGUE AFUA_3G03445)-RELATED"/>
    <property type="match status" value="1"/>
</dbReference>
<gene>
    <name evidence="3" type="ORF">SAMN06295964_1692</name>
</gene>
<dbReference type="EMBL" id="LT796768">
    <property type="protein sequence ID" value="SKB07434.1"/>
    <property type="molecule type" value="Genomic_DNA"/>
</dbReference>
<evidence type="ECO:0000313" key="4">
    <source>
        <dbReference type="Proteomes" id="UP000191040"/>
    </source>
</evidence>
<comment type="similarity">
    <text evidence="1">Belongs to the short-chain dehydrogenases/reductases (SDR) family.</text>
</comment>
<organism evidence="3 4">
    <name type="scientific">Aeromicrobium choanae</name>
    <dbReference type="NCBI Taxonomy" id="1736691"/>
    <lineage>
        <taxon>Bacteria</taxon>
        <taxon>Bacillati</taxon>
        <taxon>Actinomycetota</taxon>
        <taxon>Actinomycetes</taxon>
        <taxon>Propionibacteriales</taxon>
        <taxon>Nocardioidaceae</taxon>
        <taxon>Aeromicrobium</taxon>
    </lineage>
</organism>
<dbReference type="AlphaFoldDB" id="A0A1T4Z081"/>
<dbReference type="CDD" id="cd05233">
    <property type="entry name" value="SDR_c"/>
    <property type="match status" value="1"/>
</dbReference>
<dbReference type="InterPro" id="IPR036291">
    <property type="entry name" value="NAD(P)-bd_dom_sf"/>
</dbReference>
<dbReference type="Pfam" id="PF00106">
    <property type="entry name" value="adh_short"/>
    <property type="match status" value="1"/>
</dbReference>
<keyword evidence="4" id="KW-1185">Reference proteome</keyword>
<proteinExistence type="inferred from homology"/>
<keyword evidence="2" id="KW-0560">Oxidoreductase</keyword>
<accession>A0A1T4Z081</accession>
<dbReference type="Gene3D" id="3.40.50.720">
    <property type="entry name" value="NAD(P)-binding Rossmann-like Domain"/>
    <property type="match status" value="1"/>
</dbReference>
<dbReference type="PROSITE" id="PS00061">
    <property type="entry name" value="ADH_SHORT"/>
    <property type="match status" value="1"/>
</dbReference>
<dbReference type="PRINTS" id="PR00081">
    <property type="entry name" value="GDHRDH"/>
</dbReference>
<evidence type="ECO:0000256" key="2">
    <source>
        <dbReference type="ARBA" id="ARBA00023002"/>
    </source>
</evidence>